<evidence type="ECO:0000313" key="1">
    <source>
        <dbReference type="EMBL" id="MPN28797.1"/>
    </source>
</evidence>
<accession>A0A645GPK8</accession>
<proteinExistence type="predicted"/>
<dbReference type="Pfam" id="PF02620">
    <property type="entry name" value="YceD"/>
    <property type="match status" value="1"/>
</dbReference>
<dbReference type="PANTHER" id="PTHR34374">
    <property type="entry name" value="LARGE RIBOSOMAL RNA SUBUNIT ACCUMULATION PROTEIN YCED HOMOLOG 1, CHLOROPLASTIC"/>
    <property type="match status" value="1"/>
</dbReference>
<dbReference type="InterPro" id="IPR003772">
    <property type="entry name" value="YceD"/>
</dbReference>
<gene>
    <name evidence="1" type="ORF">SDC9_176242</name>
</gene>
<organism evidence="1">
    <name type="scientific">bioreactor metagenome</name>
    <dbReference type="NCBI Taxonomy" id="1076179"/>
    <lineage>
        <taxon>unclassified sequences</taxon>
        <taxon>metagenomes</taxon>
        <taxon>ecological metagenomes</taxon>
    </lineage>
</organism>
<protein>
    <recommendedName>
        <fullName evidence="2">Large ribosomal RNA subunit accumulation protein YceD</fullName>
    </recommendedName>
</protein>
<dbReference type="AlphaFoldDB" id="A0A645GPK8"/>
<sequence>MYPSDDAIFDISPILSGEQKSISTERVYQFDFSGLEIVCAEPVRVFATANNNSGYMLLSLTISVRYTAVCARCLSQINRNDNLDFTYPVAVSLDNEDTDEFVLAPEGKINLSEAVSSSLFLNLPMRFLCKEDCKGICPKCGKNLNSGDCSCSKAERDARLAGLGEFFK</sequence>
<name>A0A645GPK8_9ZZZZ</name>
<evidence type="ECO:0008006" key="2">
    <source>
        <dbReference type="Google" id="ProtNLM"/>
    </source>
</evidence>
<dbReference type="PANTHER" id="PTHR34374:SF1">
    <property type="entry name" value="LARGE RIBOSOMAL RNA SUBUNIT ACCUMULATION PROTEIN YCED HOMOLOG 1, CHLOROPLASTIC"/>
    <property type="match status" value="1"/>
</dbReference>
<dbReference type="EMBL" id="VSSQ01079220">
    <property type="protein sequence ID" value="MPN28797.1"/>
    <property type="molecule type" value="Genomic_DNA"/>
</dbReference>
<reference evidence="1" key="1">
    <citation type="submission" date="2019-08" db="EMBL/GenBank/DDBJ databases">
        <authorList>
            <person name="Kucharzyk K."/>
            <person name="Murdoch R.W."/>
            <person name="Higgins S."/>
            <person name="Loffler F."/>
        </authorList>
    </citation>
    <scope>NUCLEOTIDE SEQUENCE</scope>
</reference>
<comment type="caution">
    <text evidence="1">The sequence shown here is derived from an EMBL/GenBank/DDBJ whole genome shotgun (WGS) entry which is preliminary data.</text>
</comment>